<feature type="region of interest" description="Disordered" evidence="16">
    <location>
        <begin position="454"/>
        <end position="473"/>
    </location>
</feature>
<evidence type="ECO:0000256" key="4">
    <source>
        <dbReference type="ARBA" id="ARBA00022454"/>
    </source>
</evidence>
<reference evidence="19" key="1">
    <citation type="submission" date="2025-08" db="UniProtKB">
        <authorList>
            <consortium name="RefSeq"/>
        </authorList>
    </citation>
    <scope>IDENTIFICATION</scope>
    <source>
        <tissue evidence="19">Muscle</tissue>
    </source>
</reference>
<comment type="similarity">
    <text evidence="3">Belongs to the Spartan family.</text>
</comment>
<evidence type="ECO:0000256" key="7">
    <source>
        <dbReference type="ARBA" id="ARBA00022763"/>
    </source>
</evidence>
<comment type="subcellular location">
    <subcellularLocation>
        <location evidence="2">Chromosome</location>
    </subcellularLocation>
    <subcellularLocation>
        <location evidence="1">Nucleus</location>
    </subcellularLocation>
</comment>
<gene>
    <name evidence="19" type="primary">LOC117231822</name>
</gene>
<dbReference type="Pfam" id="PF10263">
    <property type="entry name" value="SprT-like"/>
    <property type="match status" value="1"/>
</dbReference>
<dbReference type="GO" id="GO:0004222">
    <property type="term" value="F:metalloendopeptidase activity"/>
    <property type="evidence" value="ECO:0007669"/>
    <property type="project" value="InterPro"/>
</dbReference>
<evidence type="ECO:0000256" key="14">
    <source>
        <dbReference type="ARBA" id="ARBA00030396"/>
    </source>
</evidence>
<accession>A0A6J3K2P4</accession>
<keyword evidence="18" id="KW-1185">Reference proteome</keyword>
<dbReference type="GO" id="GO:0006281">
    <property type="term" value="P:DNA repair"/>
    <property type="evidence" value="ECO:0007669"/>
    <property type="project" value="UniProtKB-KW"/>
</dbReference>
<dbReference type="GO" id="GO:0031593">
    <property type="term" value="F:polyubiquitin modification-dependent protein binding"/>
    <property type="evidence" value="ECO:0007669"/>
    <property type="project" value="TreeGrafter"/>
</dbReference>
<evidence type="ECO:0000256" key="9">
    <source>
        <dbReference type="ARBA" id="ARBA00022801"/>
    </source>
</evidence>
<feature type="domain" description="UBZ4-type" evidence="17">
    <location>
        <begin position="485"/>
        <end position="512"/>
    </location>
</feature>
<dbReference type="PROSITE" id="PS51908">
    <property type="entry name" value="ZF_UBZ4"/>
    <property type="match status" value="1"/>
</dbReference>
<dbReference type="Gene3D" id="3.30.160.60">
    <property type="entry name" value="Classic Zinc Finger"/>
    <property type="match status" value="3"/>
</dbReference>
<evidence type="ECO:0000256" key="10">
    <source>
        <dbReference type="ARBA" id="ARBA00022833"/>
    </source>
</evidence>
<proteinExistence type="inferred from homology"/>
<keyword evidence="7 15" id="KW-0227">DNA damage</keyword>
<dbReference type="GO" id="GO:0005694">
    <property type="term" value="C:chromosome"/>
    <property type="evidence" value="ECO:0007669"/>
    <property type="project" value="UniProtKB-SubCell"/>
</dbReference>
<dbReference type="GO" id="GO:0006508">
    <property type="term" value="P:proteolysis"/>
    <property type="evidence" value="ECO:0007669"/>
    <property type="project" value="UniProtKB-KW"/>
</dbReference>
<dbReference type="Pfam" id="PF22934">
    <property type="entry name" value="SPRTN_ZBD"/>
    <property type="match status" value="1"/>
</dbReference>
<keyword evidence="13" id="KW-0539">Nucleus</keyword>
<feature type="region of interest" description="Disordered" evidence="16">
    <location>
        <begin position="230"/>
        <end position="253"/>
    </location>
</feature>
<protein>
    <recommendedName>
        <fullName evidence="14">Protein with SprT-like domain at the N terminus</fullName>
    </recommendedName>
</protein>
<evidence type="ECO:0000259" key="17">
    <source>
        <dbReference type="PROSITE" id="PS51908"/>
    </source>
</evidence>
<dbReference type="PANTHER" id="PTHR21220">
    <property type="entry name" value="DNA-DEPENDENT METALLOPROTEASE SPRTN"/>
    <property type="match status" value="1"/>
</dbReference>
<dbReference type="SMART" id="SM00734">
    <property type="entry name" value="ZnF_Rad18"/>
    <property type="match status" value="3"/>
</dbReference>
<evidence type="ECO:0000256" key="16">
    <source>
        <dbReference type="SAM" id="MobiDB-lite"/>
    </source>
</evidence>
<organism evidence="18 19">
    <name type="scientific">Bombus vosnesenskii</name>
    <dbReference type="NCBI Taxonomy" id="207650"/>
    <lineage>
        <taxon>Eukaryota</taxon>
        <taxon>Metazoa</taxon>
        <taxon>Ecdysozoa</taxon>
        <taxon>Arthropoda</taxon>
        <taxon>Hexapoda</taxon>
        <taxon>Insecta</taxon>
        <taxon>Pterygota</taxon>
        <taxon>Neoptera</taxon>
        <taxon>Endopterygota</taxon>
        <taxon>Hymenoptera</taxon>
        <taxon>Apocrita</taxon>
        <taxon>Aculeata</taxon>
        <taxon>Apoidea</taxon>
        <taxon>Anthophila</taxon>
        <taxon>Apidae</taxon>
        <taxon>Bombus</taxon>
        <taxon>Pyrobombus</taxon>
    </lineage>
</organism>
<sequence>MIQSQKSRDLKLAYKLHQQDNCFGLTENAILPKNKDKEDYKPRTLIDQTLELIDPTPNIHTLFVQFNEHFFWNVLLPVEVKWSPKMTSCAGICTFHPRNRQCIISLSAPLLKLRPRKDLVETLLHEMIHGYLFLTNNNRDRDGHGPEFCKHMNRINKAAGTRITIHHNFHDEVRLYQQHWWRCNGPCQKKAPYFGTVRRAMNRAPGPSDFWWKEHQQTCGGQFIKIKEPENFKTKSSKSKEKTKSSPKNYNQPSTMFNWLMKTTSPITESKIVSIPKSIKSVVNNQNSLNGFKRLGTGTNNVHGWGTGGPNCSSNSQKYGSPSSITKISSTSKFSSSGVVGGSNIGQSNLLNKLYNVNYNQTLNKNTTPRKTINSLINAVEMEKPIAKNSKLLNEVQTKLVKCPICDNFVPNNEMNKHIDFCLSSRNEKVDKSKEQITIKNSNNGNFANLEIKANNSPSAKKRKNESSTFSSKQLKLDQLQNSRKVNCPICSNSFNLIDINEHIDKCLLETNDNLVIKLDDTDDNNTSINESIISISSASSDDSFSFSVTENSKNASQNTKDKKNNVMNTVSHNCLVCNEFIPFGVSLNDHLEDCIGNVFNDDISSSIHCNNSEMLNAVPEVSIEQNKYPCPVCMKLIIESQMNQHLDVCLTNT</sequence>
<keyword evidence="8 15" id="KW-0863">Zinc-finger</keyword>
<evidence type="ECO:0000313" key="18">
    <source>
        <dbReference type="Proteomes" id="UP000504631"/>
    </source>
</evidence>
<evidence type="ECO:0000256" key="15">
    <source>
        <dbReference type="PROSITE-ProRule" id="PRU01256"/>
    </source>
</evidence>
<keyword evidence="9" id="KW-0378">Hydrolase</keyword>
<evidence type="ECO:0000313" key="19">
    <source>
        <dbReference type="RefSeq" id="XP_033346544.1"/>
    </source>
</evidence>
<dbReference type="RefSeq" id="XP_033346544.1">
    <property type="nucleotide sequence ID" value="XM_033490653.1"/>
</dbReference>
<evidence type="ECO:0000256" key="12">
    <source>
        <dbReference type="ARBA" id="ARBA00023204"/>
    </source>
</evidence>
<evidence type="ECO:0000256" key="8">
    <source>
        <dbReference type="ARBA" id="ARBA00022771"/>
    </source>
</evidence>
<dbReference type="AlphaFoldDB" id="A0A6J3K2P4"/>
<evidence type="ECO:0000256" key="13">
    <source>
        <dbReference type="ARBA" id="ARBA00023242"/>
    </source>
</evidence>
<dbReference type="SMART" id="SM00731">
    <property type="entry name" value="SprT"/>
    <property type="match status" value="1"/>
</dbReference>
<keyword evidence="11" id="KW-0482">Metalloprotease</keyword>
<dbReference type="InterPro" id="IPR055220">
    <property type="entry name" value="SPRTN_ZBD"/>
</dbReference>
<keyword evidence="12 15" id="KW-0234">DNA repair</keyword>
<feature type="compositionally biased region" description="Basic and acidic residues" evidence="16">
    <location>
        <begin position="230"/>
        <end position="244"/>
    </location>
</feature>
<evidence type="ECO:0000256" key="3">
    <source>
        <dbReference type="ARBA" id="ARBA00010724"/>
    </source>
</evidence>
<dbReference type="InterPro" id="IPR044245">
    <property type="entry name" value="Spartan"/>
</dbReference>
<keyword evidence="5" id="KW-0645">Protease</keyword>
<dbReference type="GO" id="GO:0003697">
    <property type="term" value="F:single-stranded DNA binding"/>
    <property type="evidence" value="ECO:0007669"/>
    <property type="project" value="InterPro"/>
</dbReference>
<evidence type="ECO:0000256" key="11">
    <source>
        <dbReference type="ARBA" id="ARBA00023049"/>
    </source>
</evidence>
<evidence type="ECO:0000256" key="2">
    <source>
        <dbReference type="ARBA" id="ARBA00004286"/>
    </source>
</evidence>
<evidence type="ECO:0000256" key="6">
    <source>
        <dbReference type="ARBA" id="ARBA00022723"/>
    </source>
</evidence>
<dbReference type="CTD" id="32480"/>
<keyword evidence="4" id="KW-0158">Chromosome</keyword>
<evidence type="ECO:0000256" key="5">
    <source>
        <dbReference type="ARBA" id="ARBA00022670"/>
    </source>
</evidence>
<dbReference type="InterPro" id="IPR006640">
    <property type="entry name" value="SprT-like_domain"/>
</dbReference>
<evidence type="ECO:0000256" key="1">
    <source>
        <dbReference type="ARBA" id="ARBA00004123"/>
    </source>
</evidence>
<dbReference type="GO" id="GO:0005634">
    <property type="term" value="C:nucleus"/>
    <property type="evidence" value="ECO:0007669"/>
    <property type="project" value="UniProtKB-SubCell"/>
</dbReference>
<keyword evidence="6" id="KW-0479">Metal-binding</keyword>
<dbReference type="InterPro" id="IPR006642">
    <property type="entry name" value="Rad18_UBZ4"/>
</dbReference>
<dbReference type="PANTHER" id="PTHR21220:SF0">
    <property type="entry name" value="DNA-DEPENDENT METALLOPROTEASE SPRTN"/>
    <property type="match status" value="1"/>
</dbReference>
<name>A0A6J3K2P4_9HYME</name>
<dbReference type="Proteomes" id="UP000504631">
    <property type="component" value="Unplaced"/>
</dbReference>
<dbReference type="GeneID" id="117231822"/>
<keyword evidence="10" id="KW-0862">Zinc</keyword>
<dbReference type="KEGG" id="bvk:117231822"/>
<dbReference type="GO" id="GO:0008270">
    <property type="term" value="F:zinc ion binding"/>
    <property type="evidence" value="ECO:0007669"/>
    <property type="project" value="UniProtKB-KW"/>
</dbReference>